<dbReference type="EMBL" id="LDZY01000005">
    <property type="protein sequence ID" value="KLU66281.1"/>
    <property type="molecule type" value="Genomic_DNA"/>
</dbReference>
<feature type="transmembrane region" description="Helical" evidence="9">
    <location>
        <begin position="218"/>
        <end position="237"/>
    </location>
</feature>
<dbReference type="InterPro" id="IPR003004">
    <property type="entry name" value="GspF/PilC"/>
</dbReference>
<dbReference type="PROSITE" id="PS00874">
    <property type="entry name" value="T2SP_F"/>
    <property type="match status" value="1"/>
</dbReference>
<feature type="transmembrane region" description="Helical" evidence="9">
    <location>
        <begin position="166"/>
        <end position="188"/>
    </location>
</feature>
<feature type="transmembrane region" description="Helical" evidence="9">
    <location>
        <begin position="367"/>
        <end position="392"/>
    </location>
</feature>
<evidence type="ECO:0000256" key="5">
    <source>
        <dbReference type="ARBA" id="ARBA00022692"/>
    </source>
</evidence>
<evidence type="ECO:0000256" key="4">
    <source>
        <dbReference type="ARBA" id="ARBA00022475"/>
    </source>
</evidence>
<dbReference type="InterPro" id="IPR001992">
    <property type="entry name" value="T2SS_GspF/T4SS_PilC_CS"/>
</dbReference>
<dbReference type="AlphaFoldDB" id="A0A0J1INN0"/>
<dbReference type="GO" id="GO:0005886">
    <property type="term" value="C:plasma membrane"/>
    <property type="evidence" value="ECO:0007669"/>
    <property type="project" value="UniProtKB-SubCell"/>
</dbReference>
<dbReference type="PANTHER" id="PTHR30012">
    <property type="entry name" value="GENERAL SECRETION PATHWAY PROTEIN"/>
    <property type="match status" value="1"/>
</dbReference>
<keyword evidence="4" id="KW-1003">Cell membrane</keyword>
<gene>
    <name evidence="11" type="primary">epsF_1</name>
    <name evidence="11" type="ORF">DEAC_c16800</name>
</gene>
<evidence type="ECO:0000256" key="3">
    <source>
        <dbReference type="ARBA" id="ARBA00022448"/>
    </source>
</evidence>
<dbReference type="Proteomes" id="UP000036356">
    <property type="component" value="Unassembled WGS sequence"/>
</dbReference>
<comment type="caution">
    <text evidence="11">The sequence shown here is derived from an EMBL/GenBank/DDBJ whole genome shotgun (WGS) entry which is preliminary data.</text>
</comment>
<organism evidence="11 12">
    <name type="scientific">Desulfosporosinus acididurans</name>
    <dbReference type="NCBI Taxonomy" id="476652"/>
    <lineage>
        <taxon>Bacteria</taxon>
        <taxon>Bacillati</taxon>
        <taxon>Bacillota</taxon>
        <taxon>Clostridia</taxon>
        <taxon>Eubacteriales</taxon>
        <taxon>Desulfitobacteriaceae</taxon>
        <taxon>Desulfosporosinus</taxon>
    </lineage>
</organism>
<dbReference type="PRINTS" id="PR00812">
    <property type="entry name" value="BCTERIALGSPF"/>
</dbReference>
<protein>
    <submittedName>
        <fullName evidence="11">Type II secretion system protein F</fullName>
    </submittedName>
</protein>
<evidence type="ECO:0000256" key="8">
    <source>
        <dbReference type="RuleBase" id="RU003923"/>
    </source>
</evidence>
<proteinExistence type="inferred from homology"/>
<dbReference type="InterPro" id="IPR018076">
    <property type="entry name" value="T2SS_GspF_dom"/>
</dbReference>
<accession>A0A0J1INN0</accession>
<dbReference type="Gene3D" id="1.20.81.30">
    <property type="entry name" value="Type II secretion system (T2SS), domain F"/>
    <property type="match status" value="2"/>
</dbReference>
<dbReference type="PANTHER" id="PTHR30012:SF0">
    <property type="entry name" value="TYPE II SECRETION SYSTEM PROTEIN F-RELATED"/>
    <property type="match status" value="1"/>
</dbReference>
<dbReference type="Pfam" id="PF00482">
    <property type="entry name" value="T2SSF"/>
    <property type="match status" value="2"/>
</dbReference>
<name>A0A0J1INN0_9FIRM</name>
<evidence type="ECO:0000256" key="6">
    <source>
        <dbReference type="ARBA" id="ARBA00022989"/>
    </source>
</evidence>
<feature type="domain" description="Type II secretion system protein GspF" evidence="10">
    <location>
        <begin position="65"/>
        <end position="189"/>
    </location>
</feature>
<comment type="subcellular location">
    <subcellularLocation>
        <location evidence="1 8">Cell membrane</location>
        <topology evidence="1 8">Multi-pass membrane protein</topology>
    </subcellularLocation>
</comment>
<feature type="domain" description="Type II secretion system protein GspF" evidence="10">
    <location>
        <begin position="268"/>
        <end position="390"/>
    </location>
</feature>
<evidence type="ECO:0000313" key="11">
    <source>
        <dbReference type="EMBL" id="KLU66281.1"/>
    </source>
</evidence>
<keyword evidence="7 9" id="KW-0472">Membrane</keyword>
<evidence type="ECO:0000259" key="10">
    <source>
        <dbReference type="Pfam" id="PF00482"/>
    </source>
</evidence>
<dbReference type="PATRIC" id="fig|476652.3.peg.1735"/>
<sequence length="399" mass="44599">MSKRWFKWKAADAQGTLQSGRCLGNDSLEVQTLLKKEGYLPVKIKKQWNWSAEFLVRPNAQWGHFANRLSSLLEAGIPLLQALEIMTQSRGNLTFEQSQWSSVKNSISAGCDLWEALLQLKSPPNAYVLSMIKAGEYSGNLAKVLSEVAAELEQEGNFRQKMKAALAYPILLLLAVFVVLCSLSIGVLPMYERLFESMNIELPKLTQVIFAVGRKFPLTLQILGGLAAAMVLICVIWKPKDWQSYLNNKIRHLPYLGRIYRLRDLIQFTSILGYLLMTGIPLLEGLRLTAGTLQTMEMLALTERLIQSVKQGNPMADLLFESEIFPKEGAEMIAVAEESGNLDKMFLQIAFSLHKDLEFKLDQFTRMLGPALILIMAGLVGLVAGGVMIPIFDLSSQLK</sequence>
<evidence type="ECO:0000256" key="1">
    <source>
        <dbReference type="ARBA" id="ARBA00004651"/>
    </source>
</evidence>
<dbReference type="GO" id="GO:0009306">
    <property type="term" value="P:protein secretion"/>
    <property type="evidence" value="ECO:0007669"/>
    <property type="project" value="InterPro"/>
</dbReference>
<keyword evidence="6 9" id="KW-1133">Transmembrane helix</keyword>
<dbReference type="STRING" id="476652.DEAC_c16800"/>
<keyword evidence="5 8" id="KW-0812">Transmembrane</keyword>
<reference evidence="11 12" key="1">
    <citation type="submission" date="2015-06" db="EMBL/GenBank/DDBJ databases">
        <title>Draft genome of the moderately acidophilic sulfate reducer Candidatus Desulfosporosinus acididurans strain M1.</title>
        <authorList>
            <person name="Poehlein A."/>
            <person name="Petzsch P."/>
            <person name="Johnson B.D."/>
            <person name="Schloemann M."/>
            <person name="Daniel R."/>
            <person name="Muehling M."/>
        </authorList>
    </citation>
    <scope>NUCLEOTIDE SEQUENCE [LARGE SCALE GENOMIC DNA]</scope>
    <source>
        <strain evidence="11 12">M1</strain>
    </source>
</reference>
<evidence type="ECO:0000256" key="7">
    <source>
        <dbReference type="ARBA" id="ARBA00023136"/>
    </source>
</evidence>
<dbReference type="InterPro" id="IPR042094">
    <property type="entry name" value="T2SS_GspF_sf"/>
</dbReference>
<evidence type="ECO:0000313" key="12">
    <source>
        <dbReference type="Proteomes" id="UP000036356"/>
    </source>
</evidence>
<keyword evidence="12" id="KW-1185">Reference proteome</keyword>
<comment type="similarity">
    <text evidence="2 8">Belongs to the GSP F family.</text>
</comment>
<keyword evidence="3 8" id="KW-0813">Transport</keyword>
<evidence type="ECO:0000256" key="9">
    <source>
        <dbReference type="SAM" id="Phobius"/>
    </source>
</evidence>
<dbReference type="RefSeq" id="WP_047809570.1">
    <property type="nucleotide sequence ID" value="NZ_LDZY01000005.1"/>
</dbReference>
<evidence type="ECO:0000256" key="2">
    <source>
        <dbReference type="ARBA" id="ARBA00005745"/>
    </source>
</evidence>